<accession>A0A7G5XJC4</accession>
<organism evidence="2 3">
    <name type="scientific">Lacibacter sediminis</name>
    <dbReference type="NCBI Taxonomy" id="2760713"/>
    <lineage>
        <taxon>Bacteria</taxon>
        <taxon>Pseudomonadati</taxon>
        <taxon>Bacteroidota</taxon>
        <taxon>Chitinophagia</taxon>
        <taxon>Chitinophagales</taxon>
        <taxon>Chitinophagaceae</taxon>
        <taxon>Lacibacter</taxon>
    </lineage>
</organism>
<reference evidence="3" key="1">
    <citation type="submission" date="2020-08" db="EMBL/GenBank/DDBJ databases">
        <title>Lacibacter sp. S13-6-6 genome sequencing.</title>
        <authorList>
            <person name="Jin L."/>
        </authorList>
    </citation>
    <scope>NUCLEOTIDE SEQUENCE [LARGE SCALE GENOMIC DNA]</scope>
    <source>
        <strain evidence="3">S13-6-6</strain>
    </source>
</reference>
<feature type="chain" id="PRO_5028866253" description="DUF4136 domain-containing protein" evidence="1">
    <location>
        <begin position="22"/>
        <end position="210"/>
    </location>
</feature>
<keyword evidence="1" id="KW-0732">Signal</keyword>
<dbReference type="KEGG" id="lacs:H4075_05070"/>
<sequence length="210" mass="24214">MKKIKWLAVLLVILLTGCTSTKITSSWKAQNVEAKQYSKILVLGLIRDTDRSLQEKMEAHLVGDLKDKGYNAVGSLSEYGPKAFSNMTETEAVNKLKASAVDAVITIVLLDKQKERNYVPGRLYYSPYGMYYNRFWGYYGTLNYRIYEQGYYVTDTEYFWESNMYDMSTQSLIYSVQTKSFDPANSESLGHEYGKLIINEMVKNNILRQK</sequence>
<name>A0A7G5XJC4_9BACT</name>
<proteinExistence type="predicted"/>
<keyword evidence="3" id="KW-1185">Reference proteome</keyword>
<dbReference type="EMBL" id="CP060007">
    <property type="protein sequence ID" value="QNA45577.1"/>
    <property type="molecule type" value="Genomic_DNA"/>
</dbReference>
<feature type="signal peptide" evidence="1">
    <location>
        <begin position="1"/>
        <end position="21"/>
    </location>
</feature>
<protein>
    <recommendedName>
        <fullName evidence="4">DUF4136 domain-containing protein</fullName>
    </recommendedName>
</protein>
<evidence type="ECO:0008006" key="4">
    <source>
        <dbReference type="Google" id="ProtNLM"/>
    </source>
</evidence>
<evidence type="ECO:0000256" key="1">
    <source>
        <dbReference type="SAM" id="SignalP"/>
    </source>
</evidence>
<dbReference type="PROSITE" id="PS51257">
    <property type="entry name" value="PROKAR_LIPOPROTEIN"/>
    <property type="match status" value="1"/>
</dbReference>
<dbReference type="RefSeq" id="WP_182804753.1">
    <property type="nucleotide sequence ID" value="NZ_CP060007.1"/>
</dbReference>
<gene>
    <name evidence="2" type="ORF">H4075_05070</name>
</gene>
<evidence type="ECO:0000313" key="2">
    <source>
        <dbReference type="EMBL" id="QNA45577.1"/>
    </source>
</evidence>
<dbReference type="Proteomes" id="UP000515344">
    <property type="component" value="Chromosome"/>
</dbReference>
<evidence type="ECO:0000313" key="3">
    <source>
        <dbReference type="Proteomes" id="UP000515344"/>
    </source>
</evidence>
<dbReference type="AlphaFoldDB" id="A0A7G5XJC4"/>